<comment type="similarity">
    <text evidence="2 8">Belongs to the RecO family.</text>
</comment>
<evidence type="ECO:0000256" key="4">
    <source>
        <dbReference type="ARBA" id="ARBA00022763"/>
    </source>
</evidence>
<name>A0AAU6PIM1_9GAMM</name>
<gene>
    <name evidence="8 10" type="primary">recO</name>
    <name evidence="10" type="ORF">Ctma_1573</name>
</gene>
<dbReference type="InterPro" id="IPR003717">
    <property type="entry name" value="RecO"/>
</dbReference>
<dbReference type="SUPFAM" id="SSF57863">
    <property type="entry name" value="ArfGap/RecO-like zinc finger"/>
    <property type="match status" value="1"/>
</dbReference>
<organism evidence="10">
    <name type="scientific">Catillopecten margaritatus gill symbiont</name>
    <dbReference type="NCBI Taxonomy" id="3083288"/>
    <lineage>
        <taxon>Bacteria</taxon>
        <taxon>Pseudomonadati</taxon>
        <taxon>Pseudomonadota</taxon>
        <taxon>Gammaproteobacteria</taxon>
        <taxon>sulfur-oxidizing symbionts</taxon>
    </lineage>
</organism>
<keyword evidence="5 8" id="KW-0233">DNA recombination</keyword>
<feature type="domain" description="DNA replication/recombination mediator RecO N-terminal" evidence="9">
    <location>
        <begin position="5"/>
        <end position="72"/>
    </location>
</feature>
<evidence type="ECO:0000256" key="8">
    <source>
        <dbReference type="HAMAP-Rule" id="MF_00201"/>
    </source>
</evidence>
<evidence type="ECO:0000259" key="9">
    <source>
        <dbReference type="Pfam" id="PF11967"/>
    </source>
</evidence>
<dbReference type="NCBIfam" id="TIGR00613">
    <property type="entry name" value="reco"/>
    <property type="match status" value="1"/>
</dbReference>
<dbReference type="InterPro" id="IPR042242">
    <property type="entry name" value="RecO_C"/>
</dbReference>
<dbReference type="PANTHER" id="PTHR33991:SF1">
    <property type="entry name" value="DNA REPAIR PROTEIN RECO"/>
    <property type="match status" value="1"/>
</dbReference>
<dbReference type="GO" id="GO:0043590">
    <property type="term" value="C:bacterial nucleoid"/>
    <property type="evidence" value="ECO:0007669"/>
    <property type="project" value="TreeGrafter"/>
</dbReference>
<reference evidence="10" key="1">
    <citation type="submission" date="2023-10" db="EMBL/GenBank/DDBJ databases">
        <title>The first scallop-associated chemosynthetic bacterial symbiont.</title>
        <authorList>
            <person name="Lin Y.-T."/>
            <person name="Sun J."/>
            <person name="Ip J.C.-H."/>
            <person name="He X."/>
            <person name="Gao Z.-M."/>
            <person name="Perez M."/>
            <person name="Xu T."/>
            <person name="Qian P.-Y."/>
            <person name="Qiu J.-W."/>
        </authorList>
    </citation>
    <scope>NUCLEOTIDE SEQUENCE</scope>
    <source>
        <strain evidence="10">Gill1</strain>
    </source>
</reference>
<dbReference type="GO" id="GO:0006310">
    <property type="term" value="P:DNA recombination"/>
    <property type="evidence" value="ECO:0007669"/>
    <property type="project" value="UniProtKB-UniRule"/>
</dbReference>
<dbReference type="PANTHER" id="PTHR33991">
    <property type="entry name" value="DNA REPAIR PROTEIN RECO"/>
    <property type="match status" value="1"/>
</dbReference>
<accession>A0AAU6PIM1</accession>
<dbReference type="InterPro" id="IPR022572">
    <property type="entry name" value="DNA_rep/recomb_RecO_N"/>
</dbReference>
<dbReference type="Pfam" id="PF11967">
    <property type="entry name" value="RecO_N"/>
    <property type="match status" value="1"/>
</dbReference>
<evidence type="ECO:0000256" key="6">
    <source>
        <dbReference type="ARBA" id="ARBA00023204"/>
    </source>
</evidence>
<keyword evidence="4 8" id="KW-0227">DNA damage</keyword>
<evidence type="ECO:0000256" key="7">
    <source>
        <dbReference type="ARBA" id="ARBA00033409"/>
    </source>
</evidence>
<dbReference type="EMBL" id="CP138327">
    <property type="protein sequence ID" value="WXU00839.1"/>
    <property type="molecule type" value="Genomic_DNA"/>
</dbReference>
<dbReference type="Gene3D" id="1.20.1440.120">
    <property type="entry name" value="Recombination protein O, C-terminal domain"/>
    <property type="match status" value="1"/>
</dbReference>
<dbReference type="Pfam" id="PF02565">
    <property type="entry name" value="RecO_C"/>
    <property type="match status" value="1"/>
</dbReference>
<evidence type="ECO:0000313" key="10">
    <source>
        <dbReference type="EMBL" id="WXU00839.1"/>
    </source>
</evidence>
<comment type="function">
    <text evidence="1 8">Involved in DNA repair and RecF pathway recombination.</text>
</comment>
<dbReference type="GO" id="GO:0006302">
    <property type="term" value="P:double-strand break repair"/>
    <property type="evidence" value="ECO:0007669"/>
    <property type="project" value="TreeGrafter"/>
</dbReference>
<dbReference type="HAMAP" id="MF_00201">
    <property type="entry name" value="RecO"/>
    <property type="match status" value="1"/>
</dbReference>
<dbReference type="Gene3D" id="2.40.50.140">
    <property type="entry name" value="Nucleic acid-binding proteins"/>
    <property type="match status" value="1"/>
</dbReference>
<proteinExistence type="inferred from homology"/>
<dbReference type="AlphaFoldDB" id="A0AAU6PIM1"/>
<evidence type="ECO:0000256" key="3">
    <source>
        <dbReference type="ARBA" id="ARBA00021310"/>
    </source>
</evidence>
<evidence type="ECO:0000256" key="5">
    <source>
        <dbReference type="ARBA" id="ARBA00023172"/>
    </source>
</evidence>
<protein>
    <recommendedName>
        <fullName evidence="3 8">DNA repair protein RecO</fullName>
    </recommendedName>
    <alternativeName>
        <fullName evidence="7 8">Recombination protein O</fullName>
    </alternativeName>
</protein>
<evidence type="ECO:0000256" key="1">
    <source>
        <dbReference type="ARBA" id="ARBA00003065"/>
    </source>
</evidence>
<evidence type="ECO:0000256" key="2">
    <source>
        <dbReference type="ARBA" id="ARBA00007452"/>
    </source>
</evidence>
<dbReference type="InterPro" id="IPR012340">
    <property type="entry name" value="NA-bd_OB-fold"/>
</dbReference>
<dbReference type="InterPro" id="IPR037278">
    <property type="entry name" value="ARFGAP/RecO"/>
</dbReference>
<dbReference type="SUPFAM" id="SSF50249">
    <property type="entry name" value="Nucleic acid-binding proteins"/>
    <property type="match status" value="1"/>
</dbReference>
<sequence>MTRVHLTPAFLIHRRAFKDSSLLLDFFTQEHGKIRLVGRGSRKSKTALQMFQQMNISFSGRGELKTLTGWEVDDQPRNLLGETLILGMYGNELIARLLQEQDPHPELFEVYKQFIRQLIGLEKQSQYWLLRLFENNLLFELGYGFDFEADINGNEIDENAVYDYQPQSGFLLSGIGKISGKLIRSLSAENVLDPPDTEQLKVCRNLNRARLQPLLGEKPLQSRSLFFTKQ</sequence>
<keyword evidence="6 8" id="KW-0234">DNA repair</keyword>